<proteinExistence type="predicted"/>
<dbReference type="InterPro" id="IPR028082">
    <property type="entry name" value="Peripla_BP_I"/>
</dbReference>
<dbReference type="Pfam" id="PF00356">
    <property type="entry name" value="LacI"/>
    <property type="match status" value="1"/>
</dbReference>
<evidence type="ECO:0000256" key="3">
    <source>
        <dbReference type="ARBA" id="ARBA00023125"/>
    </source>
</evidence>
<dbReference type="PROSITE" id="PS50932">
    <property type="entry name" value="HTH_LACI_2"/>
    <property type="match status" value="1"/>
</dbReference>
<accession>A0A9D9D6G4</accession>
<dbReference type="GO" id="GO:0003700">
    <property type="term" value="F:DNA-binding transcription factor activity"/>
    <property type="evidence" value="ECO:0007669"/>
    <property type="project" value="TreeGrafter"/>
</dbReference>
<dbReference type="SMART" id="SM00354">
    <property type="entry name" value="HTH_LACI"/>
    <property type="match status" value="1"/>
</dbReference>
<evidence type="ECO:0000313" key="7">
    <source>
        <dbReference type="Proteomes" id="UP000823629"/>
    </source>
</evidence>
<dbReference type="Pfam" id="PF13377">
    <property type="entry name" value="Peripla_BP_3"/>
    <property type="match status" value="1"/>
</dbReference>
<protein>
    <recommendedName>
        <fullName evidence="1">Catabolite control protein A</fullName>
    </recommendedName>
</protein>
<name>A0A9D9D6G4_9BACL</name>
<dbReference type="InterPro" id="IPR010982">
    <property type="entry name" value="Lambda_DNA-bd_dom_sf"/>
</dbReference>
<dbReference type="PANTHER" id="PTHR30146">
    <property type="entry name" value="LACI-RELATED TRANSCRIPTIONAL REPRESSOR"/>
    <property type="match status" value="1"/>
</dbReference>
<reference evidence="6" key="1">
    <citation type="submission" date="2020-10" db="EMBL/GenBank/DDBJ databases">
        <authorList>
            <person name="Gilroy R."/>
        </authorList>
    </citation>
    <scope>NUCLEOTIDE SEQUENCE</scope>
    <source>
        <strain evidence="6">1748</strain>
    </source>
</reference>
<sequence>MSDSIKKDRVTIYDVATHARVSLATVSRVINQKGNVTDKTKQRVQDAIKELGYRPSAIARGLATNKSTNIGIVLPGVNYVYICNMLSGMTDIANIYGYQTTLFITKRSKEDAQKVMEKLISSHVDGAVIFDDELDEDDIRFIQAYNIPLVVVGHDMSGEKLSSITLDYKSTLVQILQEYYDRGNKEAYYLDVTMAGNMMDDVRDACLDYAQSRGETLSLIHSEDSYQRLYSDMKEYFTTPSHHKGLFICPRDSLACAVINAAEEKGIKIPDEIQVISVVGTKYSYIVRPQVSSLEIDWFEVGSIAVRMLTKLLKDDLDQKVYRFKSQFAIRGSTKK</sequence>
<feature type="domain" description="HTH lacI-type" evidence="5">
    <location>
        <begin position="10"/>
        <end position="64"/>
    </location>
</feature>
<dbReference type="InterPro" id="IPR046335">
    <property type="entry name" value="LacI/GalR-like_sensor"/>
</dbReference>
<dbReference type="SUPFAM" id="SSF47413">
    <property type="entry name" value="lambda repressor-like DNA-binding domains"/>
    <property type="match status" value="1"/>
</dbReference>
<dbReference type="Gene3D" id="1.10.260.40">
    <property type="entry name" value="lambda repressor-like DNA-binding domains"/>
    <property type="match status" value="1"/>
</dbReference>
<evidence type="ECO:0000259" key="5">
    <source>
        <dbReference type="PROSITE" id="PS50932"/>
    </source>
</evidence>
<dbReference type="InterPro" id="IPR000843">
    <property type="entry name" value="HTH_LacI"/>
</dbReference>
<evidence type="ECO:0000256" key="2">
    <source>
        <dbReference type="ARBA" id="ARBA00023015"/>
    </source>
</evidence>
<evidence type="ECO:0000313" key="6">
    <source>
        <dbReference type="EMBL" id="MBO8414185.1"/>
    </source>
</evidence>
<dbReference type="SUPFAM" id="SSF53822">
    <property type="entry name" value="Periplasmic binding protein-like I"/>
    <property type="match status" value="1"/>
</dbReference>
<dbReference type="PROSITE" id="PS00356">
    <property type="entry name" value="HTH_LACI_1"/>
    <property type="match status" value="1"/>
</dbReference>
<dbReference type="Gene3D" id="3.40.50.2300">
    <property type="match status" value="2"/>
</dbReference>
<keyword evidence="4" id="KW-0804">Transcription</keyword>
<dbReference type="Proteomes" id="UP000823629">
    <property type="component" value="Unassembled WGS sequence"/>
</dbReference>
<gene>
    <name evidence="6" type="ORF">IAC78_01715</name>
</gene>
<dbReference type="CDD" id="cd01392">
    <property type="entry name" value="HTH_LacI"/>
    <property type="match status" value="1"/>
</dbReference>
<dbReference type="PANTHER" id="PTHR30146:SF150">
    <property type="entry name" value="ARABINOSE METABOLISM TRANSCRIPTIONAL REPRESSOR"/>
    <property type="match status" value="1"/>
</dbReference>
<dbReference type="FunFam" id="1.10.260.40:FF:000002">
    <property type="entry name" value="HTH-type transcriptional repressor PurR"/>
    <property type="match status" value="1"/>
</dbReference>
<keyword evidence="2" id="KW-0805">Transcription regulation</keyword>
<reference evidence="6" key="2">
    <citation type="journal article" date="2021" name="PeerJ">
        <title>Extensive microbial diversity within the chicken gut microbiome revealed by metagenomics and culture.</title>
        <authorList>
            <person name="Gilroy R."/>
            <person name="Ravi A."/>
            <person name="Getino M."/>
            <person name="Pursley I."/>
            <person name="Horton D.L."/>
            <person name="Alikhan N.F."/>
            <person name="Baker D."/>
            <person name="Gharbi K."/>
            <person name="Hall N."/>
            <person name="Watson M."/>
            <person name="Adriaenssens E.M."/>
            <person name="Foster-Nyarko E."/>
            <person name="Jarju S."/>
            <person name="Secka A."/>
            <person name="Antonio M."/>
            <person name="Oren A."/>
            <person name="Chaudhuri R.R."/>
            <person name="La Ragione R."/>
            <person name="Hildebrand F."/>
            <person name="Pallen M.J."/>
        </authorList>
    </citation>
    <scope>NUCLEOTIDE SEQUENCE</scope>
    <source>
        <strain evidence="6">1748</strain>
    </source>
</reference>
<organism evidence="6 7">
    <name type="scientific">Candidatus Scatoplasma merdavium</name>
    <dbReference type="NCBI Taxonomy" id="2840932"/>
    <lineage>
        <taxon>Bacteria</taxon>
        <taxon>Bacillati</taxon>
        <taxon>Bacillota</taxon>
        <taxon>Bacilli</taxon>
        <taxon>Bacillales</taxon>
        <taxon>Candidatus Scatoplasma</taxon>
    </lineage>
</organism>
<keyword evidence="3 6" id="KW-0238">DNA-binding</keyword>
<evidence type="ECO:0000256" key="1">
    <source>
        <dbReference type="ARBA" id="ARBA00019435"/>
    </source>
</evidence>
<dbReference type="AlphaFoldDB" id="A0A9D9D6G4"/>
<evidence type="ECO:0000256" key="4">
    <source>
        <dbReference type="ARBA" id="ARBA00023163"/>
    </source>
</evidence>
<comment type="caution">
    <text evidence="6">The sequence shown here is derived from an EMBL/GenBank/DDBJ whole genome shotgun (WGS) entry which is preliminary data.</text>
</comment>
<dbReference type="GO" id="GO:0000976">
    <property type="term" value="F:transcription cis-regulatory region binding"/>
    <property type="evidence" value="ECO:0007669"/>
    <property type="project" value="TreeGrafter"/>
</dbReference>
<dbReference type="EMBL" id="JADING010000050">
    <property type="protein sequence ID" value="MBO8414185.1"/>
    <property type="molecule type" value="Genomic_DNA"/>
</dbReference>